<dbReference type="InterPro" id="IPR018314">
    <property type="entry name" value="RsmB/NOL1/NOP2-like_CS"/>
</dbReference>
<dbReference type="GO" id="GO:0032259">
    <property type="term" value="P:methylation"/>
    <property type="evidence" value="ECO:0007669"/>
    <property type="project" value="UniProtKB-KW"/>
</dbReference>
<name>A0ABS2N0V8_9BACI</name>
<dbReference type="InterPro" id="IPR054728">
    <property type="entry name" value="RsmB-like_ferredoxin"/>
</dbReference>
<feature type="domain" description="SAM-dependent MTase RsmB/NOP-type" evidence="15">
    <location>
        <begin position="170"/>
        <end position="448"/>
    </location>
</feature>
<dbReference type="InterPro" id="IPR001678">
    <property type="entry name" value="MeTrfase_RsmB-F_NOP2_dom"/>
</dbReference>
<evidence type="ECO:0000256" key="14">
    <source>
        <dbReference type="PROSITE-ProRule" id="PRU01023"/>
    </source>
</evidence>
<feature type="active site" description="Nucleophile" evidence="14">
    <location>
        <position position="382"/>
    </location>
</feature>
<evidence type="ECO:0000256" key="5">
    <source>
        <dbReference type="ARBA" id="ARBA00022490"/>
    </source>
</evidence>
<evidence type="ECO:0000256" key="10">
    <source>
        <dbReference type="ARBA" id="ARBA00022884"/>
    </source>
</evidence>
<dbReference type="NCBIfam" id="NF011494">
    <property type="entry name" value="PRK14902.1"/>
    <property type="match status" value="1"/>
</dbReference>
<keyword evidence="5" id="KW-0963">Cytoplasm</keyword>
<dbReference type="CDD" id="cd02440">
    <property type="entry name" value="AdoMet_MTases"/>
    <property type="match status" value="1"/>
</dbReference>
<dbReference type="GO" id="GO:0008168">
    <property type="term" value="F:methyltransferase activity"/>
    <property type="evidence" value="ECO:0007669"/>
    <property type="project" value="UniProtKB-KW"/>
</dbReference>
<feature type="binding site" evidence="14">
    <location>
        <begin position="259"/>
        <end position="265"/>
    </location>
    <ligand>
        <name>S-adenosyl-L-methionine</name>
        <dbReference type="ChEBI" id="CHEBI:59789"/>
    </ligand>
</feature>
<evidence type="ECO:0000256" key="13">
    <source>
        <dbReference type="ARBA" id="ARBA00047283"/>
    </source>
</evidence>
<dbReference type="Pfam" id="PF22458">
    <property type="entry name" value="RsmF-B_ferredox"/>
    <property type="match status" value="1"/>
</dbReference>
<dbReference type="PROSITE" id="PS51686">
    <property type="entry name" value="SAM_MT_RSMB_NOP"/>
    <property type="match status" value="1"/>
</dbReference>
<dbReference type="PANTHER" id="PTHR22807:SF53">
    <property type="entry name" value="RIBOSOMAL RNA SMALL SUBUNIT METHYLTRANSFERASE B-RELATED"/>
    <property type="match status" value="1"/>
</dbReference>
<feature type="binding site" evidence="14">
    <location>
        <position position="283"/>
    </location>
    <ligand>
        <name>S-adenosyl-L-methionine</name>
        <dbReference type="ChEBI" id="CHEBI:59789"/>
    </ligand>
</feature>
<organism evidence="16 17">
    <name type="scientific">Aquibacillus albus</name>
    <dbReference type="NCBI Taxonomy" id="1168171"/>
    <lineage>
        <taxon>Bacteria</taxon>
        <taxon>Bacillati</taxon>
        <taxon>Bacillota</taxon>
        <taxon>Bacilli</taxon>
        <taxon>Bacillales</taxon>
        <taxon>Bacillaceae</taxon>
        <taxon>Aquibacillus</taxon>
    </lineage>
</organism>
<evidence type="ECO:0000256" key="3">
    <source>
        <dbReference type="ARBA" id="ARBA00007494"/>
    </source>
</evidence>
<dbReference type="Gene3D" id="1.10.940.10">
    <property type="entry name" value="NusB-like"/>
    <property type="match status" value="1"/>
</dbReference>
<evidence type="ECO:0000256" key="2">
    <source>
        <dbReference type="ARBA" id="ARBA00004496"/>
    </source>
</evidence>
<keyword evidence="10 14" id="KW-0694">RNA-binding</keyword>
<proteinExistence type="inferred from homology"/>
<sequence length="452" mass="51440">MTKYLLRNTALDILVRIDEGGGFSHLLIDQAIKKKGLNSRDEGLLTEIVYGTLQRKLTLEYFLSHFVDKKRKLAPWVNMLLYMSLYQMIYLDKVPDHAIIHESVEISKKRGHRGISGLVNGILRNVQRKGVPNVDKIEDSVKRLSIKTSHPTWLTKRWMNMYGMDITEAICETNLTHKPISVRIQPMKINKRDAVTQLEDEGFEIEESIFSDQGLVVNKGNILHSTLFKNGYLTIQDQSSMLVAEMMEVEKGMTVLDACSAPGGKTTHIAEKMLNEGNIHAYDLHDKKAKLVSKKALQLDLTIIEAKQADSRELNHYHKNDTFDRILIDAPCSGLGVLRGKPDIKYNKAESDIEKLASIQLELLEKISPLLKGDGKIIYSTCTIDKAENEKVVQQFLTNHPEYQIDEGFFDELPEALRNSIGVTEWGLQLFPHEFNTDGFFLTRITKQIETE</sequence>
<evidence type="ECO:0000256" key="8">
    <source>
        <dbReference type="ARBA" id="ARBA00022679"/>
    </source>
</evidence>
<dbReference type="RefSeq" id="WP_204499669.1">
    <property type="nucleotide sequence ID" value="NZ_JAFBDR010000011.1"/>
</dbReference>
<dbReference type="InterPro" id="IPR035926">
    <property type="entry name" value="NusB-like_sf"/>
</dbReference>
<dbReference type="EC" id="2.1.1.176" evidence="4"/>
<keyword evidence="8 14" id="KW-0808">Transferase</keyword>
<evidence type="ECO:0000256" key="9">
    <source>
        <dbReference type="ARBA" id="ARBA00022691"/>
    </source>
</evidence>
<evidence type="ECO:0000256" key="11">
    <source>
        <dbReference type="ARBA" id="ARBA00030399"/>
    </source>
</evidence>
<dbReference type="InterPro" id="IPR029063">
    <property type="entry name" value="SAM-dependent_MTases_sf"/>
</dbReference>
<comment type="catalytic activity">
    <reaction evidence="13">
        <text>cytidine(967) in 16S rRNA + S-adenosyl-L-methionine = 5-methylcytidine(967) in 16S rRNA + S-adenosyl-L-homocysteine + H(+)</text>
        <dbReference type="Rhea" id="RHEA:42748"/>
        <dbReference type="Rhea" id="RHEA-COMP:10219"/>
        <dbReference type="Rhea" id="RHEA-COMP:10220"/>
        <dbReference type="ChEBI" id="CHEBI:15378"/>
        <dbReference type="ChEBI" id="CHEBI:57856"/>
        <dbReference type="ChEBI" id="CHEBI:59789"/>
        <dbReference type="ChEBI" id="CHEBI:74483"/>
        <dbReference type="ChEBI" id="CHEBI:82748"/>
        <dbReference type="EC" id="2.1.1.176"/>
    </reaction>
</comment>
<dbReference type="Pfam" id="PF01029">
    <property type="entry name" value="NusB"/>
    <property type="match status" value="1"/>
</dbReference>
<dbReference type="Pfam" id="PF01189">
    <property type="entry name" value="Methyltr_RsmB-F"/>
    <property type="match status" value="1"/>
</dbReference>
<evidence type="ECO:0000259" key="15">
    <source>
        <dbReference type="PROSITE" id="PS51686"/>
    </source>
</evidence>
<dbReference type="InterPro" id="IPR049560">
    <property type="entry name" value="MeTrfase_RsmB-F_NOP2_cat"/>
</dbReference>
<comment type="subcellular location">
    <subcellularLocation>
        <location evidence="2">Cytoplasm</location>
    </subcellularLocation>
</comment>
<dbReference type="Gene3D" id="3.30.70.1170">
    <property type="entry name" value="Sun protein, domain 3"/>
    <property type="match status" value="1"/>
</dbReference>
<feature type="binding site" evidence="14">
    <location>
        <position position="310"/>
    </location>
    <ligand>
        <name>S-adenosyl-L-methionine</name>
        <dbReference type="ChEBI" id="CHEBI:59789"/>
    </ligand>
</feature>
<dbReference type="SUPFAM" id="SSF48013">
    <property type="entry name" value="NusB-like"/>
    <property type="match status" value="1"/>
</dbReference>
<comment type="caution">
    <text evidence="16">The sequence shown here is derived from an EMBL/GenBank/DDBJ whole genome shotgun (WGS) entry which is preliminary data.</text>
</comment>
<dbReference type="Gene3D" id="3.40.50.150">
    <property type="entry name" value="Vaccinia Virus protein VP39"/>
    <property type="match status" value="1"/>
</dbReference>
<gene>
    <name evidence="16" type="ORF">JOC48_002275</name>
</gene>
<dbReference type="InterPro" id="IPR006027">
    <property type="entry name" value="NusB_RsmB_TIM44"/>
</dbReference>
<evidence type="ECO:0000313" key="17">
    <source>
        <dbReference type="Proteomes" id="UP001296943"/>
    </source>
</evidence>
<dbReference type="SUPFAM" id="SSF53335">
    <property type="entry name" value="S-adenosyl-L-methionine-dependent methyltransferases"/>
    <property type="match status" value="1"/>
</dbReference>
<dbReference type="PRINTS" id="PR02008">
    <property type="entry name" value="RCMTFAMILY"/>
</dbReference>
<keyword evidence="6" id="KW-0698">rRNA processing</keyword>
<evidence type="ECO:0000256" key="6">
    <source>
        <dbReference type="ARBA" id="ARBA00022552"/>
    </source>
</evidence>
<protein>
    <recommendedName>
        <fullName evidence="4">16S rRNA (cytosine(967)-C(5))-methyltransferase</fullName>
        <ecNumber evidence="4">2.1.1.176</ecNumber>
    </recommendedName>
    <alternativeName>
        <fullName evidence="11">16S rRNA m5C967 methyltransferase</fullName>
    </alternativeName>
    <alternativeName>
        <fullName evidence="12">rRNA (cytosine-C(5)-)-methyltransferase RsmB</fullName>
    </alternativeName>
</protein>
<accession>A0ABS2N0V8</accession>
<dbReference type="NCBIfam" id="TIGR00563">
    <property type="entry name" value="rsmB"/>
    <property type="match status" value="1"/>
</dbReference>
<dbReference type="PROSITE" id="PS01153">
    <property type="entry name" value="NOL1_NOP2_SUN"/>
    <property type="match status" value="1"/>
</dbReference>
<comment type="similarity">
    <text evidence="3 14">Belongs to the class I-like SAM-binding methyltransferase superfamily. RsmB/NOP family.</text>
</comment>
<keyword evidence="7 14" id="KW-0489">Methyltransferase</keyword>
<evidence type="ECO:0000256" key="4">
    <source>
        <dbReference type="ARBA" id="ARBA00012140"/>
    </source>
</evidence>
<dbReference type="Proteomes" id="UP001296943">
    <property type="component" value="Unassembled WGS sequence"/>
</dbReference>
<dbReference type="EMBL" id="JAFBDR010000011">
    <property type="protein sequence ID" value="MBM7571774.1"/>
    <property type="molecule type" value="Genomic_DNA"/>
</dbReference>
<keyword evidence="17" id="KW-1185">Reference proteome</keyword>
<evidence type="ECO:0000256" key="12">
    <source>
        <dbReference type="ARBA" id="ARBA00031088"/>
    </source>
</evidence>
<evidence type="ECO:0000256" key="1">
    <source>
        <dbReference type="ARBA" id="ARBA00002724"/>
    </source>
</evidence>
<evidence type="ECO:0000256" key="7">
    <source>
        <dbReference type="ARBA" id="ARBA00022603"/>
    </source>
</evidence>
<comment type="function">
    <text evidence="1">Specifically methylates the cytosine at position 967 (m5C967) of 16S rRNA.</text>
</comment>
<dbReference type="InterPro" id="IPR023267">
    <property type="entry name" value="RCMT"/>
</dbReference>
<keyword evidence="9 14" id="KW-0949">S-adenosyl-L-methionine</keyword>
<feature type="binding site" evidence="14">
    <location>
        <position position="329"/>
    </location>
    <ligand>
        <name>S-adenosyl-L-methionine</name>
        <dbReference type="ChEBI" id="CHEBI:59789"/>
    </ligand>
</feature>
<dbReference type="PANTHER" id="PTHR22807">
    <property type="entry name" value="NOP2 YEAST -RELATED NOL1/NOP2/FMU SUN DOMAIN-CONTAINING"/>
    <property type="match status" value="1"/>
</dbReference>
<reference evidence="16 17" key="1">
    <citation type="submission" date="2021-01" db="EMBL/GenBank/DDBJ databases">
        <title>Genomic Encyclopedia of Type Strains, Phase IV (KMG-IV): sequencing the most valuable type-strain genomes for metagenomic binning, comparative biology and taxonomic classification.</title>
        <authorList>
            <person name="Goeker M."/>
        </authorList>
    </citation>
    <scope>NUCLEOTIDE SEQUENCE [LARGE SCALE GENOMIC DNA]</scope>
    <source>
        <strain evidence="16 17">DSM 23711</strain>
    </source>
</reference>
<dbReference type="InterPro" id="IPR004573">
    <property type="entry name" value="rRNA_ssu_MeTfrase_B"/>
</dbReference>
<evidence type="ECO:0000313" key="16">
    <source>
        <dbReference type="EMBL" id="MBM7571774.1"/>
    </source>
</evidence>